<name>A0A6G1LPS5_9PEZI</name>
<evidence type="ECO:0000259" key="1">
    <source>
        <dbReference type="Pfam" id="PF01323"/>
    </source>
</evidence>
<dbReference type="Pfam" id="PF01323">
    <property type="entry name" value="DSBA"/>
    <property type="match status" value="1"/>
</dbReference>
<dbReference type="Proteomes" id="UP000799436">
    <property type="component" value="Unassembled WGS sequence"/>
</dbReference>
<dbReference type="EMBL" id="ML995808">
    <property type="protein sequence ID" value="KAF2774502.1"/>
    <property type="molecule type" value="Genomic_DNA"/>
</dbReference>
<dbReference type="PANTHER" id="PTHR13887">
    <property type="entry name" value="GLUTATHIONE S-TRANSFERASE KAPPA"/>
    <property type="match status" value="1"/>
</dbReference>
<dbReference type="PANTHER" id="PTHR13887:SF52">
    <property type="entry name" value="DSBA-LIKE THIOREDOXIN DOMAIN-CONTAINING PROTEIN"/>
    <property type="match status" value="1"/>
</dbReference>
<dbReference type="SUPFAM" id="SSF52833">
    <property type="entry name" value="Thioredoxin-like"/>
    <property type="match status" value="1"/>
</dbReference>
<dbReference type="OrthoDB" id="1930760at2759"/>
<gene>
    <name evidence="2" type="ORF">EJ03DRAFT_263341</name>
</gene>
<evidence type="ECO:0000313" key="3">
    <source>
        <dbReference type="Proteomes" id="UP000799436"/>
    </source>
</evidence>
<protein>
    <submittedName>
        <fullName evidence="2">Thioredoxin-like protein</fullName>
    </submittedName>
</protein>
<dbReference type="Gene3D" id="3.40.30.10">
    <property type="entry name" value="Glutaredoxin"/>
    <property type="match status" value="1"/>
</dbReference>
<dbReference type="InterPro" id="IPR036249">
    <property type="entry name" value="Thioredoxin-like_sf"/>
</dbReference>
<proteinExistence type="predicted"/>
<keyword evidence="3" id="KW-1185">Reference proteome</keyword>
<organism evidence="2 3">
    <name type="scientific">Teratosphaeria nubilosa</name>
    <dbReference type="NCBI Taxonomy" id="161662"/>
    <lineage>
        <taxon>Eukaryota</taxon>
        <taxon>Fungi</taxon>
        <taxon>Dikarya</taxon>
        <taxon>Ascomycota</taxon>
        <taxon>Pezizomycotina</taxon>
        <taxon>Dothideomycetes</taxon>
        <taxon>Dothideomycetidae</taxon>
        <taxon>Mycosphaerellales</taxon>
        <taxon>Teratosphaeriaceae</taxon>
        <taxon>Teratosphaeria</taxon>
    </lineage>
</organism>
<feature type="domain" description="DSBA-like thioredoxin" evidence="1">
    <location>
        <begin position="6"/>
        <end position="216"/>
    </location>
</feature>
<dbReference type="GO" id="GO:0016491">
    <property type="term" value="F:oxidoreductase activity"/>
    <property type="evidence" value="ECO:0007669"/>
    <property type="project" value="InterPro"/>
</dbReference>
<evidence type="ECO:0000313" key="2">
    <source>
        <dbReference type="EMBL" id="KAF2774502.1"/>
    </source>
</evidence>
<dbReference type="AlphaFoldDB" id="A0A6G1LPS5"/>
<sequence length="224" mass="25452">MGYDSTISFCLDTICPWTYLAKRRLAKALEQNPSDGPVNFTVKYLPYQLYPGATPEGEDKYEWYKKSRYGDSAEKMEMYNTLMSSYGNGVGINFKFGGTVANTLQAHRIIQHYQEIKGPETADKIINSLYRQYFEEEKHPSSPETLLTAATEAGIPESEAKAFIDDQDEGLMDVKMLIREQAGNGVDAVPYIVIEGKRRDITIEGCREVEEYVKELQRIIKEST</sequence>
<dbReference type="InterPro" id="IPR001853">
    <property type="entry name" value="DSBA-like_thioredoxin_dom"/>
</dbReference>
<reference evidence="2" key="1">
    <citation type="journal article" date="2020" name="Stud. Mycol.">
        <title>101 Dothideomycetes genomes: a test case for predicting lifestyles and emergence of pathogens.</title>
        <authorList>
            <person name="Haridas S."/>
            <person name="Albert R."/>
            <person name="Binder M."/>
            <person name="Bloem J."/>
            <person name="Labutti K."/>
            <person name="Salamov A."/>
            <person name="Andreopoulos B."/>
            <person name="Baker S."/>
            <person name="Barry K."/>
            <person name="Bills G."/>
            <person name="Bluhm B."/>
            <person name="Cannon C."/>
            <person name="Castanera R."/>
            <person name="Culley D."/>
            <person name="Daum C."/>
            <person name="Ezra D."/>
            <person name="Gonzalez J."/>
            <person name="Henrissat B."/>
            <person name="Kuo A."/>
            <person name="Liang C."/>
            <person name="Lipzen A."/>
            <person name="Lutzoni F."/>
            <person name="Magnuson J."/>
            <person name="Mondo S."/>
            <person name="Nolan M."/>
            <person name="Ohm R."/>
            <person name="Pangilinan J."/>
            <person name="Park H.-J."/>
            <person name="Ramirez L."/>
            <person name="Alfaro M."/>
            <person name="Sun H."/>
            <person name="Tritt A."/>
            <person name="Yoshinaga Y."/>
            <person name="Zwiers L.-H."/>
            <person name="Turgeon B."/>
            <person name="Goodwin S."/>
            <person name="Spatafora J."/>
            <person name="Crous P."/>
            <person name="Grigoriev I."/>
        </authorList>
    </citation>
    <scope>NUCLEOTIDE SEQUENCE</scope>
    <source>
        <strain evidence="2">CBS 116005</strain>
    </source>
</reference>
<accession>A0A6G1LPS5</accession>
<dbReference type="CDD" id="cd03024">
    <property type="entry name" value="DsbA_FrnE"/>
    <property type="match status" value="1"/>
</dbReference>